<evidence type="ECO:0000313" key="3">
    <source>
        <dbReference type="EMBL" id="KAB1187051.1"/>
    </source>
</evidence>
<dbReference type="InterPro" id="IPR039768">
    <property type="entry name" value="Nmd3"/>
</dbReference>
<feature type="region of interest" description="Disordered" evidence="1">
    <location>
        <begin position="1"/>
        <end position="26"/>
    </location>
</feature>
<feature type="region of interest" description="Disordered" evidence="1">
    <location>
        <begin position="293"/>
        <end position="314"/>
    </location>
</feature>
<feature type="domain" description="Nmd3 N-terminal" evidence="2">
    <location>
        <begin position="8"/>
        <end position="254"/>
    </location>
</feature>
<proteinExistence type="predicted"/>
<dbReference type="EMBL" id="VZUS01000001">
    <property type="protein sequence ID" value="KAB1187051.1"/>
    <property type="molecule type" value="Genomic_DNA"/>
</dbReference>
<dbReference type="Pfam" id="PF04981">
    <property type="entry name" value="NMD3"/>
    <property type="match status" value="1"/>
</dbReference>
<reference evidence="3" key="1">
    <citation type="submission" date="2019-09" db="EMBL/GenBank/DDBJ databases">
        <title>Genomic analysis of Haloferax sp. CBA1149.</title>
        <authorList>
            <person name="Roh S.W."/>
        </authorList>
    </citation>
    <scope>NUCLEOTIDE SEQUENCE</scope>
    <source>
        <strain evidence="3">CBA1149</strain>
    </source>
</reference>
<dbReference type="RefSeq" id="WP_151135317.1">
    <property type="nucleotide sequence ID" value="NZ_VZUS01000001.1"/>
</dbReference>
<dbReference type="PANTHER" id="PTHR12746:SF2">
    <property type="entry name" value="60S RIBOSOMAL EXPORT PROTEIN NMD3"/>
    <property type="match status" value="1"/>
</dbReference>
<dbReference type="InterPro" id="IPR007064">
    <property type="entry name" value="Nmd3_N"/>
</dbReference>
<feature type="compositionally biased region" description="Basic and acidic residues" evidence="1">
    <location>
        <begin position="15"/>
        <end position="26"/>
    </location>
</feature>
<dbReference type="PANTHER" id="PTHR12746">
    <property type="entry name" value="NONSENSE-MEDIATED MRNA DECAY PROTEIN 3"/>
    <property type="match status" value="1"/>
</dbReference>
<accession>A0A643JYI4</accession>
<sequence length="377" mass="41907">MSESRDFCPRCGDPIPEREDPLPGMPRERDDVVCDSCYFEDFELVDAPDEVQVHVCAQCGAIHRGNRWVDVGARDYTDIAIEEVSNSLGVHLNAEDISWGVEPEQIDENNIRMHCHFSGIVRGTPVDESIVIPVSIARETCKRCGRIAGGYFASLVQVRADDRVPTTEEGEEAIEIAESYIAEREEKGDRDAFISSVKRTPNGPNIKISTNKMGSSVAKQIRERLGGTIDEHPTLVTEDGDGNEVYRVTFVTRLPRYTAGDIIDPEDDDDGPVLVRSNKGRLKGIRLTTGEHYESEFEDGERPDAEHLGSTEDAQETTVVTVEDEYAVQVLDPETFEAKTIPRPDYFDPDAPMVPVLKSQSGLHILPDEAVEDDTDE</sequence>
<dbReference type="AlphaFoldDB" id="A0A643JYI4"/>
<dbReference type="GO" id="GO:0005737">
    <property type="term" value="C:cytoplasm"/>
    <property type="evidence" value="ECO:0007669"/>
    <property type="project" value="TreeGrafter"/>
</dbReference>
<evidence type="ECO:0000259" key="2">
    <source>
        <dbReference type="Pfam" id="PF04981"/>
    </source>
</evidence>
<feature type="compositionally biased region" description="Basic and acidic residues" evidence="1">
    <location>
        <begin position="293"/>
        <end position="310"/>
    </location>
</feature>
<comment type="caution">
    <text evidence="3">The sequence shown here is derived from an EMBL/GenBank/DDBJ whole genome shotgun (WGS) entry which is preliminary data.</text>
</comment>
<name>A0A643JYI4_9EURY</name>
<protein>
    <recommendedName>
        <fullName evidence="2">Nmd3 N-terminal domain-containing protein</fullName>
    </recommendedName>
</protein>
<evidence type="ECO:0000256" key="1">
    <source>
        <dbReference type="SAM" id="MobiDB-lite"/>
    </source>
</evidence>
<dbReference type="GO" id="GO:0043023">
    <property type="term" value="F:ribosomal large subunit binding"/>
    <property type="evidence" value="ECO:0007669"/>
    <property type="project" value="InterPro"/>
</dbReference>
<gene>
    <name evidence="3" type="ORF">Hfx1149_03000</name>
</gene>
<feature type="region of interest" description="Disordered" evidence="1">
    <location>
        <begin position="341"/>
        <end position="377"/>
    </location>
</feature>
<organism evidence="3">
    <name type="scientific">Haloferax sp. CBA1149</name>
    <dbReference type="NCBI Taxonomy" id="2650753"/>
    <lineage>
        <taxon>Archaea</taxon>
        <taxon>Methanobacteriati</taxon>
        <taxon>Methanobacteriota</taxon>
        <taxon>Stenosarchaea group</taxon>
        <taxon>Halobacteria</taxon>
        <taxon>Halobacteriales</taxon>
        <taxon>Haloferacaceae</taxon>
        <taxon>Haloferax</taxon>
    </lineage>
</organism>